<accession>A0AAU9U646</accession>
<dbReference type="EMBL" id="CAKOGL010000012">
    <property type="protein sequence ID" value="CAH2093195.1"/>
    <property type="molecule type" value="Genomic_DNA"/>
</dbReference>
<comment type="caution">
    <text evidence="2">The sequence shown here is derived from an EMBL/GenBank/DDBJ whole genome shotgun (WGS) entry which is preliminary data.</text>
</comment>
<gene>
    <name evidence="2" type="ORF">EEDITHA_LOCUS8885</name>
</gene>
<reference evidence="2" key="1">
    <citation type="submission" date="2022-03" db="EMBL/GenBank/DDBJ databases">
        <authorList>
            <person name="Tunstrom K."/>
        </authorList>
    </citation>
    <scope>NUCLEOTIDE SEQUENCE</scope>
</reference>
<keyword evidence="1" id="KW-0812">Transmembrane</keyword>
<organism evidence="2 3">
    <name type="scientific">Euphydryas editha</name>
    <name type="common">Edith's checkerspot</name>
    <dbReference type="NCBI Taxonomy" id="104508"/>
    <lineage>
        <taxon>Eukaryota</taxon>
        <taxon>Metazoa</taxon>
        <taxon>Ecdysozoa</taxon>
        <taxon>Arthropoda</taxon>
        <taxon>Hexapoda</taxon>
        <taxon>Insecta</taxon>
        <taxon>Pterygota</taxon>
        <taxon>Neoptera</taxon>
        <taxon>Endopterygota</taxon>
        <taxon>Lepidoptera</taxon>
        <taxon>Glossata</taxon>
        <taxon>Ditrysia</taxon>
        <taxon>Papilionoidea</taxon>
        <taxon>Nymphalidae</taxon>
        <taxon>Nymphalinae</taxon>
        <taxon>Euphydryas</taxon>
    </lineage>
</organism>
<keyword evidence="3" id="KW-1185">Reference proteome</keyword>
<protein>
    <submittedName>
        <fullName evidence="2">Uncharacterized protein</fullName>
    </submittedName>
</protein>
<evidence type="ECO:0000256" key="1">
    <source>
        <dbReference type="SAM" id="Phobius"/>
    </source>
</evidence>
<sequence length="78" mass="8888">MALIDTLIAVIILMCVVTILAANLKVLNDDVRNSESIGRHLVKRSLEYEDGYSVFRPVYENAFEKPHRIRAFPGFLPQ</sequence>
<proteinExistence type="predicted"/>
<evidence type="ECO:0000313" key="2">
    <source>
        <dbReference type="EMBL" id="CAH2093195.1"/>
    </source>
</evidence>
<dbReference type="Proteomes" id="UP001153954">
    <property type="component" value="Unassembled WGS sequence"/>
</dbReference>
<evidence type="ECO:0000313" key="3">
    <source>
        <dbReference type="Proteomes" id="UP001153954"/>
    </source>
</evidence>
<feature type="transmembrane region" description="Helical" evidence="1">
    <location>
        <begin position="6"/>
        <end position="24"/>
    </location>
</feature>
<keyword evidence="1" id="KW-1133">Transmembrane helix</keyword>
<keyword evidence="1" id="KW-0472">Membrane</keyword>
<name>A0AAU9U646_EUPED</name>
<dbReference type="AlphaFoldDB" id="A0AAU9U646"/>